<dbReference type="PANTHER" id="PTHR46558">
    <property type="entry name" value="TRACRIPTIONAL REGULATORY PROTEIN-RELATED-RELATED"/>
    <property type="match status" value="1"/>
</dbReference>
<feature type="transmembrane region" description="Helical" evidence="2">
    <location>
        <begin position="86"/>
        <end position="109"/>
    </location>
</feature>
<organism evidence="4 5">
    <name type="scientific">Roseburia zhanii</name>
    <dbReference type="NCBI Taxonomy" id="2763064"/>
    <lineage>
        <taxon>Bacteria</taxon>
        <taxon>Bacillati</taxon>
        <taxon>Bacillota</taxon>
        <taxon>Clostridia</taxon>
        <taxon>Lachnospirales</taxon>
        <taxon>Lachnospiraceae</taxon>
        <taxon>Roseburia</taxon>
    </lineage>
</organism>
<name>A0A923LQ29_9FIRM</name>
<sequence>MKFGEKLQKLRKQNGLSQEQLAEKLNVSRQAISKWEMGTIPDMENVVKIGRYFDCSLDYLMNNEMDSESEKDEQIQKTDTTHRNTLWKGISVGCIVIGIILSCLMPLFAKLYQGFEFKNFNECFTNPSDYIFRFPLLGVLLLALMFLGVGIVLLFLIFRDGEKSKRQQCLQTQSL</sequence>
<dbReference type="CDD" id="cd00093">
    <property type="entry name" value="HTH_XRE"/>
    <property type="match status" value="1"/>
</dbReference>
<keyword evidence="2" id="KW-0812">Transmembrane</keyword>
<proteinExistence type="predicted"/>
<evidence type="ECO:0000256" key="2">
    <source>
        <dbReference type="SAM" id="Phobius"/>
    </source>
</evidence>
<dbReference type="PROSITE" id="PS50943">
    <property type="entry name" value="HTH_CROC1"/>
    <property type="match status" value="1"/>
</dbReference>
<dbReference type="PANTHER" id="PTHR46558:SF13">
    <property type="entry name" value="HTH-TYPE TRANSCRIPTIONAL REGULATOR IMMR"/>
    <property type="match status" value="1"/>
</dbReference>
<dbReference type="RefSeq" id="WP_178051310.1">
    <property type="nucleotide sequence ID" value="NZ_JACOPH010000004.1"/>
</dbReference>
<evidence type="ECO:0000256" key="1">
    <source>
        <dbReference type="ARBA" id="ARBA00023125"/>
    </source>
</evidence>
<dbReference type="InterPro" id="IPR001387">
    <property type="entry name" value="Cro/C1-type_HTH"/>
</dbReference>
<accession>A0A923LQ29</accession>
<dbReference type="SUPFAM" id="SSF47413">
    <property type="entry name" value="lambda repressor-like DNA-binding domains"/>
    <property type="match status" value="1"/>
</dbReference>
<keyword evidence="2" id="KW-1133">Transmembrane helix</keyword>
<dbReference type="Pfam" id="PF01381">
    <property type="entry name" value="HTH_3"/>
    <property type="match status" value="1"/>
</dbReference>
<dbReference type="Gene3D" id="1.10.260.40">
    <property type="entry name" value="lambda repressor-like DNA-binding domains"/>
    <property type="match status" value="1"/>
</dbReference>
<comment type="caution">
    <text evidence="4">The sequence shown here is derived from an EMBL/GenBank/DDBJ whole genome shotgun (WGS) entry which is preliminary data.</text>
</comment>
<reference evidence="4" key="1">
    <citation type="submission" date="2020-08" db="EMBL/GenBank/DDBJ databases">
        <title>Genome public.</title>
        <authorList>
            <person name="Liu C."/>
            <person name="Sun Q."/>
        </authorList>
    </citation>
    <scope>NUCLEOTIDE SEQUENCE</scope>
    <source>
        <strain evidence="4">BX1005</strain>
    </source>
</reference>
<keyword evidence="2" id="KW-0472">Membrane</keyword>
<dbReference type="InterPro" id="IPR010982">
    <property type="entry name" value="Lambda_DNA-bd_dom_sf"/>
</dbReference>
<dbReference type="GO" id="GO:0003677">
    <property type="term" value="F:DNA binding"/>
    <property type="evidence" value="ECO:0007669"/>
    <property type="project" value="UniProtKB-KW"/>
</dbReference>
<gene>
    <name evidence="4" type="ORF">H8S17_06425</name>
</gene>
<protein>
    <submittedName>
        <fullName evidence="4">Helix-turn-helix transcriptional regulator</fullName>
    </submittedName>
</protein>
<keyword evidence="1" id="KW-0238">DNA-binding</keyword>
<dbReference type="Proteomes" id="UP000606720">
    <property type="component" value="Unassembled WGS sequence"/>
</dbReference>
<evidence type="ECO:0000259" key="3">
    <source>
        <dbReference type="PROSITE" id="PS50943"/>
    </source>
</evidence>
<dbReference type="EMBL" id="JACOPH010000004">
    <property type="protein sequence ID" value="MBC5713851.1"/>
    <property type="molecule type" value="Genomic_DNA"/>
</dbReference>
<evidence type="ECO:0000313" key="5">
    <source>
        <dbReference type="Proteomes" id="UP000606720"/>
    </source>
</evidence>
<dbReference type="AlphaFoldDB" id="A0A923LQ29"/>
<keyword evidence="5" id="KW-1185">Reference proteome</keyword>
<evidence type="ECO:0000313" key="4">
    <source>
        <dbReference type="EMBL" id="MBC5713851.1"/>
    </source>
</evidence>
<dbReference type="SMART" id="SM00530">
    <property type="entry name" value="HTH_XRE"/>
    <property type="match status" value="1"/>
</dbReference>
<feature type="domain" description="HTH cro/C1-type" evidence="3">
    <location>
        <begin position="7"/>
        <end position="60"/>
    </location>
</feature>
<feature type="transmembrane region" description="Helical" evidence="2">
    <location>
        <begin position="134"/>
        <end position="158"/>
    </location>
</feature>